<evidence type="ECO:0000256" key="10">
    <source>
        <dbReference type="SAM" id="MobiDB-lite"/>
    </source>
</evidence>
<feature type="compositionally biased region" description="Low complexity" evidence="10">
    <location>
        <begin position="327"/>
        <end position="338"/>
    </location>
</feature>
<dbReference type="InterPro" id="IPR019103">
    <property type="entry name" value="Peptidase_aspartic_DDI1-type"/>
</dbReference>
<dbReference type="SUPFAM" id="SSF46934">
    <property type="entry name" value="UBA-like"/>
    <property type="match status" value="1"/>
</dbReference>
<evidence type="ECO:0000256" key="2">
    <source>
        <dbReference type="ARBA" id="ARBA00004496"/>
    </source>
</evidence>
<dbReference type="GO" id="GO:0005737">
    <property type="term" value="C:cytoplasm"/>
    <property type="evidence" value="ECO:0007669"/>
    <property type="project" value="UniProtKB-SubCell"/>
</dbReference>
<dbReference type="Gene3D" id="1.10.8.10">
    <property type="entry name" value="DNA helicase RuvA subunit, C-terminal domain"/>
    <property type="match status" value="1"/>
</dbReference>
<comment type="subcellular location">
    <subcellularLocation>
        <location evidence="2">Cytoplasm</location>
    </subcellularLocation>
</comment>
<evidence type="ECO:0000256" key="5">
    <source>
        <dbReference type="ARBA" id="ARBA00021491"/>
    </source>
</evidence>
<evidence type="ECO:0000256" key="9">
    <source>
        <dbReference type="ARBA" id="ARBA00022801"/>
    </source>
</evidence>
<comment type="caution">
    <text evidence="13">The sequence shown here is derived from an EMBL/GenBank/DDBJ whole genome shotgun (WGS) entry which is preliminary data.</text>
</comment>
<dbReference type="GO" id="GO:0006508">
    <property type="term" value="P:proteolysis"/>
    <property type="evidence" value="ECO:0007669"/>
    <property type="project" value="UniProtKB-KW"/>
</dbReference>
<dbReference type="CDD" id="cd05479">
    <property type="entry name" value="RP_DDI"/>
    <property type="match status" value="1"/>
</dbReference>
<comment type="function">
    <text evidence="1">Probable aspartic protease. May be involved in the regulation of exocytosis. Acts as a linker between the 19S proteasome and polyubiquitinated proteins via UBA domain interactions with ubiquitin for their subsequent degradation. Required for S-phase checkpoint control.</text>
</comment>
<evidence type="ECO:0000256" key="8">
    <source>
        <dbReference type="ARBA" id="ARBA00022750"/>
    </source>
</evidence>
<dbReference type="SUPFAM" id="SSF54236">
    <property type="entry name" value="Ubiquitin-like"/>
    <property type="match status" value="1"/>
</dbReference>
<dbReference type="Gene3D" id="2.40.70.10">
    <property type="entry name" value="Acid Proteases"/>
    <property type="match status" value="1"/>
</dbReference>
<dbReference type="AlphaFoldDB" id="A0A9W8AP49"/>
<dbReference type="CDD" id="cd14309">
    <property type="entry name" value="UBA_scDdi1_like"/>
    <property type="match status" value="1"/>
</dbReference>
<feature type="region of interest" description="Disordered" evidence="10">
    <location>
        <begin position="327"/>
        <end position="350"/>
    </location>
</feature>
<proteinExistence type="inferred from homology"/>
<dbReference type="Proteomes" id="UP001150925">
    <property type="component" value="Unassembled WGS sequence"/>
</dbReference>
<dbReference type="InterPro" id="IPR021109">
    <property type="entry name" value="Peptidase_aspartic_dom_sf"/>
</dbReference>
<comment type="subunit">
    <text evidence="4">Binds ubiquitin and polyubiquitinated proteins.</text>
</comment>
<dbReference type="InterPro" id="IPR033882">
    <property type="entry name" value="DDI1_N"/>
</dbReference>
<evidence type="ECO:0000256" key="6">
    <source>
        <dbReference type="ARBA" id="ARBA00022490"/>
    </source>
</evidence>
<dbReference type="InterPro" id="IPR000626">
    <property type="entry name" value="Ubiquitin-like_dom"/>
</dbReference>
<protein>
    <recommendedName>
        <fullName evidence="5">DNA damage-inducible protein 1</fullName>
    </recommendedName>
</protein>
<dbReference type="PANTHER" id="PTHR15397">
    <property type="entry name" value="SODIUM-GLUCOSE COTRANSPORTER REGULATORY PROTEIN -RELATED"/>
    <property type="match status" value="1"/>
</dbReference>
<evidence type="ECO:0000313" key="14">
    <source>
        <dbReference type="Proteomes" id="UP001150925"/>
    </source>
</evidence>
<dbReference type="PROSITE" id="PS50030">
    <property type="entry name" value="UBA"/>
    <property type="match status" value="1"/>
</dbReference>
<evidence type="ECO:0000256" key="3">
    <source>
        <dbReference type="ARBA" id="ARBA00009136"/>
    </source>
</evidence>
<keyword evidence="7" id="KW-0645">Protease</keyword>
<comment type="similarity">
    <text evidence="3">Belongs to the DDI1 family.</text>
</comment>
<dbReference type="InterPro" id="IPR009060">
    <property type="entry name" value="UBA-like_sf"/>
</dbReference>
<dbReference type="SMART" id="SM00213">
    <property type="entry name" value="UBQ"/>
    <property type="match status" value="1"/>
</dbReference>
<evidence type="ECO:0000259" key="11">
    <source>
        <dbReference type="PROSITE" id="PS50030"/>
    </source>
</evidence>
<dbReference type="EMBL" id="JANBPY010000809">
    <property type="protein sequence ID" value="KAJ1963549.1"/>
    <property type="molecule type" value="Genomic_DNA"/>
</dbReference>
<sequence>MKLLATTPDDRFITLEVSGDMEVKNLKALLELETGIPTNEQIVIFHSNPLTDDEKSLEAYGIANDDAIVVQSNRGQVRPTLTSQPAMPGSSPLSSIDPARFLDHLAQQDPNLAHQARQDPQVLRKLIDATVRHQKEISALEADPFNPESQKKIEEMIRQQNLERNFQEALEHNPETFGNITMLYVTCEVNKCPVKAFVDSGAQTSIMSENFSKQSGLEHLVDGRFQGVAQGVGTSKILGRIHRTHLVLGGQHLVCSFNVLDMKDIDIIIGLDMLRRHQASIDLKRNALVINDVATPFLPEHEVPKPSAQSLAQSSAAASSQASVSAAAASPTSSTPTSKPVGNPSSSPSKYSEATIATLMGLGVSRKEAIQALDMANGNPDMAAGFLF</sequence>
<evidence type="ECO:0000256" key="1">
    <source>
        <dbReference type="ARBA" id="ARBA00003231"/>
    </source>
</evidence>
<dbReference type="Pfam" id="PF09668">
    <property type="entry name" value="Asp_protease"/>
    <property type="match status" value="1"/>
</dbReference>
<dbReference type="PROSITE" id="PS50053">
    <property type="entry name" value="UBIQUITIN_2"/>
    <property type="match status" value="1"/>
</dbReference>
<dbReference type="Gene3D" id="3.10.20.90">
    <property type="entry name" value="Phosphatidylinositol 3-kinase Catalytic Subunit, Chain A, domain 1"/>
    <property type="match status" value="1"/>
</dbReference>
<dbReference type="SUPFAM" id="SSF50630">
    <property type="entry name" value="Acid proteases"/>
    <property type="match status" value="1"/>
</dbReference>
<organism evidence="13 14">
    <name type="scientific">Dispira parvispora</name>
    <dbReference type="NCBI Taxonomy" id="1520584"/>
    <lineage>
        <taxon>Eukaryota</taxon>
        <taxon>Fungi</taxon>
        <taxon>Fungi incertae sedis</taxon>
        <taxon>Zoopagomycota</taxon>
        <taxon>Kickxellomycotina</taxon>
        <taxon>Dimargaritomycetes</taxon>
        <taxon>Dimargaritales</taxon>
        <taxon>Dimargaritaceae</taxon>
        <taxon>Dispira</taxon>
    </lineage>
</organism>
<dbReference type="InterPro" id="IPR029071">
    <property type="entry name" value="Ubiquitin-like_domsf"/>
</dbReference>
<feature type="domain" description="Ubiquitin-like" evidence="12">
    <location>
        <begin position="1"/>
        <end position="70"/>
    </location>
</feature>
<dbReference type="CDD" id="cd01796">
    <property type="entry name" value="Ubl_Ddi1_like"/>
    <property type="match status" value="1"/>
</dbReference>
<dbReference type="GO" id="GO:0004190">
    <property type="term" value="F:aspartic-type endopeptidase activity"/>
    <property type="evidence" value="ECO:0007669"/>
    <property type="project" value="UniProtKB-KW"/>
</dbReference>
<evidence type="ECO:0000256" key="4">
    <source>
        <dbReference type="ARBA" id="ARBA00011128"/>
    </source>
</evidence>
<evidence type="ECO:0000256" key="7">
    <source>
        <dbReference type="ARBA" id="ARBA00022670"/>
    </source>
</evidence>
<keyword evidence="9" id="KW-0378">Hydrolase</keyword>
<gene>
    <name evidence="13" type="primary">DDI1</name>
    <name evidence="13" type="ORF">IWQ62_003177</name>
</gene>
<dbReference type="PANTHER" id="PTHR15397:SF3">
    <property type="entry name" value="DNA DAMAGE INDUCIBLE 1 HOMOLOG 2"/>
    <property type="match status" value="1"/>
</dbReference>
<name>A0A9W8AP49_9FUNG</name>
<accession>A0A9W8AP49</accession>
<dbReference type="InterPro" id="IPR015940">
    <property type="entry name" value="UBA"/>
</dbReference>
<keyword evidence="8" id="KW-0064">Aspartyl protease</keyword>
<keyword evidence="14" id="KW-1185">Reference proteome</keyword>
<dbReference type="OrthoDB" id="1047367at2759"/>
<keyword evidence="6" id="KW-0963">Cytoplasm</keyword>
<dbReference type="Pfam" id="PF00240">
    <property type="entry name" value="ubiquitin"/>
    <property type="match status" value="1"/>
</dbReference>
<evidence type="ECO:0000259" key="12">
    <source>
        <dbReference type="PROSITE" id="PS50053"/>
    </source>
</evidence>
<reference evidence="13" key="1">
    <citation type="submission" date="2022-07" db="EMBL/GenBank/DDBJ databases">
        <title>Phylogenomic reconstructions and comparative analyses of Kickxellomycotina fungi.</title>
        <authorList>
            <person name="Reynolds N.K."/>
            <person name="Stajich J.E."/>
            <person name="Barry K."/>
            <person name="Grigoriev I.V."/>
            <person name="Crous P."/>
            <person name="Smith M.E."/>
        </authorList>
    </citation>
    <scope>NUCLEOTIDE SEQUENCE</scope>
    <source>
        <strain evidence="13">RSA 1196</strain>
    </source>
</reference>
<feature type="domain" description="UBA" evidence="11">
    <location>
        <begin position="350"/>
        <end position="388"/>
    </location>
</feature>
<evidence type="ECO:0000313" key="13">
    <source>
        <dbReference type="EMBL" id="KAJ1963549.1"/>
    </source>
</evidence>
<dbReference type="SMART" id="SM00165">
    <property type="entry name" value="UBA"/>
    <property type="match status" value="1"/>
</dbReference>